<dbReference type="PANTHER" id="PTHR22975">
    <property type="entry name" value="UBIQUITIN SPECIFIC PROTEINASE"/>
    <property type="match status" value="1"/>
</dbReference>
<dbReference type="GO" id="GO:0004843">
    <property type="term" value="F:cysteine-type deubiquitinase activity"/>
    <property type="evidence" value="ECO:0007669"/>
    <property type="project" value="InterPro"/>
</dbReference>
<feature type="compositionally biased region" description="Acidic residues" evidence="3">
    <location>
        <begin position="782"/>
        <end position="791"/>
    </location>
</feature>
<feature type="region of interest" description="Disordered" evidence="3">
    <location>
        <begin position="161"/>
        <end position="184"/>
    </location>
</feature>
<dbReference type="InterPro" id="IPR052398">
    <property type="entry name" value="Ubiquitin_hydrolase_53/54"/>
</dbReference>
<evidence type="ECO:0000256" key="3">
    <source>
        <dbReference type="SAM" id="MobiDB-lite"/>
    </source>
</evidence>
<dbReference type="Pfam" id="PF00443">
    <property type="entry name" value="UCH"/>
    <property type="match status" value="1"/>
</dbReference>
<dbReference type="PROSITE" id="PS00028">
    <property type="entry name" value="ZINC_FINGER_C2H2_1"/>
    <property type="match status" value="1"/>
</dbReference>
<dbReference type="InterPro" id="IPR006866">
    <property type="entry name" value="DUF627_N"/>
</dbReference>
<feature type="compositionally biased region" description="Basic and acidic residues" evidence="3">
    <location>
        <begin position="169"/>
        <end position="184"/>
    </location>
</feature>
<feature type="region of interest" description="Disordered" evidence="3">
    <location>
        <begin position="729"/>
        <end position="819"/>
    </location>
</feature>
<dbReference type="Proteomes" id="UP000694240">
    <property type="component" value="Chromosome 7"/>
</dbReference>
<dbReference type="EMBL" id="JAEFBK010000007">
    <property type="protein sequence ID" value="KAG7585816.1"/>
    <property type="molecule type" value="Genomic_DNA"/>
</dbReference>
<dbReference type="Pfam" id="PF04780">
    <property type="entry name" value="DUF629"/>
    <property type="match status" value="1"/>
</dbReference>
<evidence type="ECO:0000259" key="4">
    <source>
        <dbReference type="PROSITE" id="PS00028"/>
    </source>
</evidence>
<protein>
    <submittedName>
        <fullName evidence="5">Papain-like cysteine peptidase superfamily</fullName>
    </submittedName>
</protein>
<feature type="compositionally biased region" description="Polar residues" evidence="3">
    <location>
        <begin position="745"/>
        <end position="757"/>
    </location>
</feature>
<dbReference type="AlphaFoldDB" id="A0A8T2BII9"/>
<feature type="compositionally biased region" description="Polar residues" evidence="3">
    <location>
        <begin position="792"/>
        <end position="807"/>
    </location>
</feature>
<feature type="domain" description="C2H2-type" evidence="4">
    <location>
        <begin position="247"/>
        <end position="268"/>
    </location>
</feature>
<dbReference type="Pfam" id="PF04781">
    <property type="entry name" value="DUF627"/>
    <property type="match status" value="1"/>
</dbReference>
<dbReference type="InterPro" id="IPR001394">
    <property type="entry name" value="Peptidase_C19_UCH"/>
</dbReference>
<evidence type="ECO:0000313" key="6">
    <source>
        <dbReference type="Proteomes" id="UP000694240"/>
    </source>
</evidence>
<keyword evidence="2" id="KW-0378">Hydrolase</keyword>
<evidence type="ECO:0000313" key="5">
    <source>
        <dbReference type="EMBL" id="KAG7585816.1"/>
    </source>
</evidence>
<keyword evidence="1" id="KW-0833">Ubl conjugation pathway</keyword>
<dbReference type="GO" id="GO:0016579">
    <property type="term" value="P:protein deubiquitination"/>
    <property type="evidence" value="ECO:0007669"/>
    <property type="project" value="InterPro"/>
</dbReference>
<feature type="compositionally biased region" description="Basic residues" evidence="3">
    <location>
        <begin position="731"/>
        <end position="744"/>
    </location>
</feature>
<dbReference type="InterPro" id="IPR013087">
    <property type="entry name" value="Znf_C2H2_type"/>
</dbReference>
<proteinExistence type="predicted"/>
<keyword evidence="6" id="KW-1185">Reference proteome</keyword>
<evidence type="ECO:0000256" key="1">
    <source>
        <dbReference type="ARBA" id="ARBA00022786"/>
    </source>
</evidence>
<sequence>MEFTSMEDDNGDELFDLAKDYFKDGDYIKALELLEDLSLYQGNDDPLEGIHVNYLQGTIFRELAGDSENNDVKVTYLLASVECYSRNLGLSAFSAGTLFLLAQQIESVLYYKQSVRKAIEGLCKAVSTQEGESVNKVRDELKSIIEHAELRIAESKTRVDSPVKSCEQQVKESKENGETRKSEPDLSKRLRSYWAGLNVEIKRNFLKVSTAELMSYVEGIYGTGGRDALEQVLTSAKEDRKWRFWFCRTCSVKFSSPEECKSHFEQEHAAEFKPSSAKDISQRISKVWARKISIGGWDPVDAVAAIEMIKNRVQDVKAFAYENGWSKDWPLAVDKERSELLKEIQLLLVSFCDHKILSCSVRDWVMHFLVQHLQNLEVSKHILTDCRLVETPQSICFLECGELNQILDFLKNIKCERDDGTDLVCRAVDSFYAGTRVKEKIDFDPQFSFLLLDKRLLQCKIARFDDEGIISVFDHNVHYAKAHAQGDDILSWLFDKSSGDESFAFPTSIRAHYLDIWLSVLRAVQFTCRTLGTKYAKKLQYLDYDAALTGAKNLCINEDVKRKNLQKDQWNSYASLLCKRCKERDAGDSLTTKAFLCVVRDVLKGASYPTLDFPDLEDYLTVIHESINLSDDLVLQSLDLLKFVVNLVVPLIDSKILLIENSRIILLNNLIRLSVFDYRSYIRQPMKEVMLDRILDMESKAKAAATEADISLEKEVDILFEKEAEEEKKLQSKKKKKKKNKSNKRTSPSLSSAFNENKTVKHESSVNLEPGVTSPLLKTAEEDSMEPEDTFSSESGQTSHNTINQEGATKDMENMPGEDSFSEHLEFAHGEAANRYRSALDVTLKALLNIKALQKDLVHNWQPFHGNLEEQVPYALQDFFSAFVSEQITEEGLYSYLLSNILASLEEIHSMSSDAAGVVVAILEFCHFWKSPERESLVTRLFTLEEYERMSCRKCRRKPNYQEQSSYGIVMAADSIVDLKCALGNIKFEDVLKVIRMEDEMMCDVKTGGCGTTNFVHHTISRCPPIFTIVLEWEKNETEKEISETTNALHWEIDISMLYEGLEPNTNYRLVSMNMEMQIGCVEEGEYICMAYTKKRWVSLRHETLAEEVVGNWKSVVRFCGERKVRPEILFYEATRSIA</sequence>
<evidence type="ECO:0000256" key="2">
    <source>
        <dbReference type="ARBA" id="ARBA00022801"/>
    </source>
</evidence>
<accession>A0A8T2BII9</accession>
<comment type="caution">
    <text evidence="5">The sequence shown here is derived from an EMBL/GenBank/DDBJ whole genome shotgun (WGS) entry which is preliminary data.</text>
</comment>
<dbReference type="PANTHER" id="PTHR22975:SF20">
    <property type="entry name" value="UBIQUITIN CARBOXYL-TERMINAL HYDROLASE-RELATED PROTEIN-RELATED"/>
    <property type="match status" value="1"/>
</dbReference>
<dbReference type="InterPro" id="IPR006865">
    <property type="entry name" value="DUF629"/>
</dbReference>
<name>A0A8T2BII9_9BRAS</name>
<reference evidence="5 6" key="1">
    <citation type="submission" date="2020-12" db="EMBL/GenBank/DDBJ databases">
        <title>Concerted genomic and epigenomic changes stabilize Arabidopsis allopolyploids.</title>
        <authorList>
            <person name="Chen Z."/>
        </authorList>
    </citation>
    <scope>NUCLEOTIDE SEQUENCE [LARGE SCALE GENOMIC DNA]</scope>
    <source>
        <strain evidence="5">Allo738</strain>
        <tissue evidence="5">Leaf</tissue>
    </source>
</reference>
<gene>
    <name evidence="5" type="ORF">ISN45_Aa02g011630</name>
</gene>
<organism evidence="5 6">
    <name type="scientific">Arabidopsis thaliana x Arabidopsis arenosa</name>
    <dbReference type="NCBI Taxonomy" id="1240361"/>
    <lineage>
        <taxon>Eukaryota</taxon>
        <taxon>Viridiplantae</taxon>
        <taxon>Streptophyta</taxon>
        <taxon>Embryophyta</taxon>
        <taxon>Tracheophyta</taxon>
        <taxon>Spermatophyta</taxon>
        <taxon>Magnoliopsida</taxon>
        <taxon>eudicotyledons</taxon>
        <taxon>Gunneridae</taxon>
        <taxon>Pentapetalae</taxon>
        <taxon>rosids</taxon>
        <taxon>malvids</taxon>
        <taxon>Brassicales</taxon>
        <taxon>Brassicaceae</taxon>
        <taxon>Camelineae</taxon>
        <taxon>Arabidopsis</taxon>
    </lineage>
</organism>